<dbReference type="Proteomes" id="UP000051223">
    <property type="component" value="Unassembled WGS sequence"/>
</dbReference>
<comment type="caution">
    <text evidence="2">The sequence shown here is derived from an EMBL/GenBank/DDBJ whole genome shotgun (WGS) entry which is preliminary data.</text>
</comment>
<proteinExistence type="predicted"/>
<dbReference type="PROSITE" id="PS51704">
    <property type="entry name" value="GP_PDE"/>
    <property type="match status" value="1"/>
</dbReference>
<dbReference type="GO" id="GO:0008081">
    <property type="term" value="F:phosphoric diester hydrolase activity"/>
    <property type="evidence" value="ECO:0007669"/>
    <property type="project" value="InterPro"/>
</dbReference>
<dbReference type="Pfam" id="PF03009">
    <property type="entry name" value="GDPD"/>
    <property type="match status" value="1"/>
</dbReference>
<protein>
    <submittedName>
        <fullName evidence="2">Glycerophosphoryl diester phosphodiesterase</fullName>
    </submittedName>
</protein>
<accession>A0A0R1Y580</accession>
<dbReference type="EMBL" id="AZGI01000091">
    <property type="protein sequence ID" value="KRM37133.1"/>
    <property type="molecule type" value="Genomic_DNA"/>
</dbReference>
<evidence type="ECO:0000313" key="3">
    <source>
        <dbReference type="Proteomes" id="UP000051223"/>
    </source>
</evidence>
<dbReference type="eggNOG" id="COG0584">
    <property type="taxonomic scope" value="Bacteria"/>
</dbReference>
<sequence>MLAIFFILIFLTSSGFTVVGHRGDPTKYPEETIQSNNSAFDSGADYVELDLHLSKDGVLVVSHDDDLFRVTHTHAIVSQNTFQTLSQLQYDNGEHIISLDQLFTYYKNKPNTKFVLETKIDHSIDPSYELEDKIAQTVKKYHMEKRIMIHSFSNASLFHFRKLLPDAYLIQIVGSLKRINFSILPQVNAVNVSSDIIQEHPFLIHWLHRLHRQVYVWAEMDESPTLWHWLINKNVDGVVTNFPATGFKYKLAKSGTKKYPINRKGIYFGKTKAPIMMNPYVRIKQNRYVHPGQTVNVMYGVRADDKLYYQIAEKTFISAEFVNLDLTRKDIAPYEYKQILAKPNQKATIYELPENSAKTKRILPQNKLFKIENFNGTPQNMWLYTKLGWIKAKDILFYGFFTKEDFQDYNSLPKISRYNNLVLLNYPNLPAYKTMNYFEILKNTHEIIK</sequence>
<dbReference type="GO" id="GO:0006629">
    <property type="term" value="P:lipid metabolic process"/>
    <property type="evidence" value="ECO:0007669"/>
    <property type="project" value="InterPro"/>
</dbReference>
<dbReference type="AlphaFoldDB" id="A0A0R1Y580"/>
<dbReference type="STRING" id="1423754.FC39_GL000433"/>
<dbReference type="InterPro" id="IPR017946">
    <property type="entry name" value="PLC-like_Pdiesterase_TIM-brl"/>
</dbReference>
<feature type="domain" description="GP-PDE" evidence="1">
    <location>
        <begin position="16"/>
        <end position="250"/>
    </location>
</feature>
<reference evidence="2 3" key="1">
    <citation type="journal article" date="2015" name="Genome Announc.">
        <title>Expanding the biotechnology potential of lactobacilli through comparative genomics of 213 strains and associated genera.</title>
        <authorList>
            <person name="Sun Z."/>
            <person name="Harris H.M."/>
            <person name="McCann A."/>
            <person name="Guo C."/>
            <person name="Argimon S."/>
            <person name="Zhang W."/>
            <person name="Yang X."/>
            <person name="Jeffery I.B."/>
            <person name="Cooney J.C."/>
            <person name="Kagawa T.F."/>
            <person name="Liu W."/>
            <person name="Song Y."/>
            <person name="Salvetti E."/>
            <person name="Wrobel A."/>
            <person name="Rasinkangas P."/>
            <person name="Parkhill J."/>
            <person name="Rea M.C."/>
            <person name="O'Sullivan O."/>
            <person name="Ritari J."/>
            <person name="Douillard F.P."/>
            <person name="Paul Ross R."/>
            <person name="Yang R."/>
            <person name="Briner A.E."/>
            <person name="Felis G.E."/>
            <person name="de Vos W.M."/>
            <person name="Barrangou R."/>
            <person name="Klaenhammer T.R."/>
            <person name="Caufield P.W."/>
            <person name="Cui Y."/>
            <person name="Zhang H."/>
            <person name="O'Toole P.W."/>
        </authorList>
    </citation>
    <scope>NUCLEOTIDE SEQUENCE [LARGE SCALE GENOMIC DNA]</scope>
    <source>
        <strain evidence="2 3">DSM 5661</strain>
    </source>
</reference>
<evidence type="ECO:0000313" key="2">
    <source>
        <dbReference type="EMBL" id="KRM37133.1"/>
    </source>
</evidence>
<name>A0A0R1Y580_9LACO</name>
<dbReference type="SUPFAM" id="SSF51695">
    <property type="entry name" value="PLC-like phosphodiesterases"/>
    <property type="match status" value="1"/>
</dbReference>
<dbReference type="PATRIC" id="fig|1423754.3.peg.447"/>
<dbReference type="InterPro" id="IPR030395">
    <property type="entry name" value="GP_PDE_dom"/>
</dbReference>
<evidence type="ECO:0000259" key="1">
    <source>
        <dbReference type="PROSITE" id="PS51704"/>
    </source>
</evidence>
<dbReference type="CDD" id="cd08556">
    <property type="entry name" value="GDPD"/>
    <property type="match status" value="1"/>
</dbReference>
<dbReference type="PANTHER" id="PTHR46211">
    <property type="entry name" value="GLYCEROPHOSPHORYL DIESTER PHOSPHODIESTERASE"/>
    <property type="match status" value="1"/>
</dbReference>
<organism evidence="2 3">
    <name type="scientific">Lactobacillus hamsteri DSM 5661 = JCM 6256</name>
    <dbReference type="NCBI Taxonomy" id="1423754"/>
    <lineage>
        <taxon>Bacteria</taxon>
        <taxon>Bacillati</taxon>
        <taxon>Bacillota</taxon>
        <taxon>Bacilli</taxon>
        <taxon>Lactobacillales</taxon>
        <taxon>Lactobacillaceae</taxon>
        <taxon>Lactobacillus</taxon>
    </lineage>
</organism>
<gene>
    <name evidence="2" type="ORF">FC39_GL000433</name>
</gene>
<dbReference type="Gene3D" id="3.20.20.190">
    <property type="entry name" value="Phosphatidylinositol (PI) phosphodiesterase"/>
    <property type="match status" value="1"/>
</dbReference>
<dbReference type="PANTHER" id="PTHR46211:SF14">
    <property type="entry name" value="GLYCEROPHOSPHODIESTER PHOSPHODIESTERASE"/>
    <property type="match status" value="1"/>
</dbReference>
<keyword evidence="3" id="KW-1185">Reference proteome</keyword>